<feature type="chain" id="PRO_5006156845" evidence="2">
    <location>
        <begin position="32"/>
        <end position="98"/>
    </location>
</feature>
<evidence type="ECO:0000313" key="4">
    <source>
        <dbReference type="Proteomes" id="UP000050509"/>
    </source>
</evidence>
<protein>
    <submittedName>
        <fullName evidence="3">Uncharacterized protein</fullName>
    </submittedName>
</protein>
<gene>
    <name evidence="3" type="ORF">SE17_37180</name>
</gene>
<sequence length="98" mass="9164">MFTRTPIARRQILKMGAVGIGLLLAGCGANATSGSSSSSSPTAASSGATSPTAASGAASTSATATGSSAAACVGEIPEETAGPYPADGSNASNQSLNA</sequence>
<dbReference type="EMBL" id="LJCR01002526">
    <property type="protein sequence ID" value="KPV48602.1"/>
    <property type="molecule type" value="Genomic_DNA"/>
</dbReference>
<comment type="caution">
    <text evidence="3">The sequence shown here is derived from an EMBL/GenBank/DDBJ whole genome shotgun (WGS) entry which is preliminary data.</text>
</comment>
<name>A0A0P9F8D6_9CHLR</name>
<feature type="compositionally biased region" description="Low complexity" evidence="1">
    <location>
        <begin position="31"/>
        <end position="71"/>
    </location>
</feature>
<dbReference type="AlphaFoldDB" id="A0A0P9F8D6"/>
<feature type="compositionally biased region" description="Polar residues" evidence="1">
    <location>
        <begin position="89"/>
        <end position="98"/>
    </location>
</feature>
<evidence type="ECO:0000256" key="1">
    <source>
        <dbReference type="SAM" id="MobiDB-lite"/>
    </source>
</evidence>
<evidence type="ECO:0000313" key="3">
    <source>
        <dbReference type="EMBL" id="KPV48602.1"/>
    </source>
</evidence>
<dbReference type="InterPro" id="IPR006311">
    <property type="entry name" value="TAT_signal"/>
</dbReference>
<evidence type="ECO:0000256" key="2">
    <source>
        <dbReference type="SAM" id="SignalP"/>
    </source>
</evidence>
<organism evidence="3 4">
    <name type="scientific">Kouleothrix aurantiaca</name>
    <dbReference type="NCBI Taxonomy" id="186479"/>
    <lineage>
        <taxon>Bacteria</taxon>
        <taxon>Bacillati</taxon>
        <taxon>Chloroflexota</taxon>
        <taxon>Chloroflexia</taxon>
        <taxon>Chloroflexales</taxon>
        <taxon>Roseiflexineae</taxon>
        <taxon>Roseiflexaceae</taxon>
        <taxon>Kouleothrix</taxon>
    </lineage>
</organism>
<proteinExistence type="predicted"/>
<accession>A0A0P9F8D6</accession>
<feature type="region of interest" description="Disordered" evidence="1">
    <location>
        <begin position="30"/>
        <end position="98"/>
    </location>
</feature>
<dbReference type="PROSITE" id="PS51257">
    <property type="entry name" value="PROKAR_LIPOPROTEIN"/>
    <property type="match status" value="1"/>
</dbReference>
<keyword evidence="4" id="KW-1185">Reference proteome</keyword>
<keyword evidence="2" id="KW-0732">Signal</keyword>
<dbReference type="PROSITE" id="PS51318">
    <property type="entry name" value="TAT"/>
    <property type="match status" value="1"/>
</dbReference>
<dbReference type="Proteomes" id="UP000050509">
    <property type="component" value="Unassembled WGS sequence"/>
</dbReference>
<reference evidence="3 4" key="1">
    <citation type="submission" date="2015-09" db="EMBL/GenBank/DDBJ databases">
        <title>Draft genome sequence of Kouleothrix aurantiaca JCM 19913.</title>
        <authorList>
            <person name="Hemp J."/>
        </authorList>
    </citation>
    <scope>NUCLEOTIDE SEQUENCE [LARGE SCALE GENOMIC DNA]</scope>
    <source>
        <strain evidence="3 4">COM-B</strain>
    </source>
</reference>
<feature type="signal peptide" evidence="2">
    <location>
        <begin position="1"/>
        <end position="31"/>
    </location>
</feature>
<feature type="non-terminal residue" evidence="3">
    <location>
        <position position="98"/>
    </location>
</feature>